<protein>
    <recommendedName>
        <fullName evidence="9">Peptidase M3A/M3B catalytic domain-containing protein</fullName>
    </recommendedName>
</protein>
<reference evidence="10 11" key="1">
    <citation type="submission" date="2012-09" db="EMBL/GenBank/DDBJ databases">
        <title>The Genome Sequence of Massilia timonae CCUG 45783.</title>
        <authorList>
            <consortium name="The Broad Institute Genome Sequencing Platform"/>
            <person name="Earl A."/>
            <person name="Ward D."/>
            <person name="Feldgarden M."/>
            <person name="Gevers D."/>
            <person name="Huys G."/>
            <person name="Walker B."/>
            <person name="Young S.K."/>
            <person name="Zeng Q."/>
            <person name="Gargeya S."/>
            <person name="Fitzgerald M."/>
            <person name="Haas B."/>
            <person name="Abouelleil A."/>
            <person name="Alvarado L."/>
            <person name="Arachchi H.M."/>
            <person name="Berlin A.M."/>
            <person name="Chapman S.B."/>
            <person name="Goldberg J."/>
            <person name="Griggs A."/>
            <person name="Gujja S."/>
            <person name="Hansen M."/>
            <person name="Howarth C."/>
            <person name="Imamovic A."/>
            <person name="Larimer J."/>
            <person name="McCowen C."/>
            <person name="Montmayeur A."/>
            <person name="Murphy C."/>
            <person name="Neiman D."/>
            <person name="Pearson M."/>
            <person name="Priest M."/>
            <person name="Roberts A."/>
            <person name="Saif S."/>
            <person name="Shea T."/>
            <person name="Sisk P."/>
            <person name="Sykes S."/>
            <person name="Wortman J."/>
            <person name="Nusbaum C."/>
            <person name="Birren B."/>
        </authorList>
    </citation>
    <scope>NUCLEOTIDE SEQUENCE [LARGE SCALE GENOMIC DNA]</scope>
    <source>
        <strain evidence="10 11">CCUG 45783</strain>
    </source>
</reference>
<dbReference type="InterPro" id="IPR001567">
    <property type="entry name" value="Pept_M3A_M3B_dom"/>
</dbReference>
<evidence type="ECO:0000256" key="8">
    <source>
        <dbReference type="SAM" id="Phobius"/>
    </source>
</evidence>
<keyword evidence="2 7" id="KW-0645">Protease</keyword>
<name>K9DGD6_9BURK</name>
<comment type="caution">
    <text evidence="10">The sequence shown here is derived from an EMBL/GenBank/DDBJ whole genome shotgun (WGS) entry which is preliminary data.</text>
</comment>
<dbReference type="PANTHER" id="PTHR43660">
    <property type="entry name" value="DIPEPTIDYL CARBOXYPEPTIDASE"/>
    <property type="match status" value="1"/>
</dbReference>
<evidence type="ECO:0000256" key="5">
    <source>
        <dbReference type="ARBA" id="ARBA00022833"/>
    </source>
</evidence>
<accession>K9DGD6</accession>
<evidence type="ECO:0000256" key="1">
    <source>
        <dbReference type="ARBA" id="ARBA00006040"/>
    </source>
</evidence>
<dbReference type="PATRIC" id="fig|883126.3.peg.982"/>
<evidence type="ECO:0000256" key="7">
    <source>
        <dbReference type="RuleBase" id="RU003435"/>
    </source>
</evidence>
<evidence type="ECO:0000256" key="6">
    <source>
        <dbReference type="ARBA" id="ARBA00023049"/>
    </source>
</evidence>
<dbReference type="AlphaFoldDB" id="K9DGD6"/>
<dbReference type="GO" id="GO:0004222">
    <property type="term" value="F:metalloendopeptidase activity"/>
    <property type="evidence" value="ECO:0007669"/>
    <property type="project" value="InterPro"/>
</dbReference>
<evidence type="ECO:0000256" key="3">
    <source>
        <dbReference type="ARBA" id="ARBA00022723"/>
    </source>
</evidence>
<feature type="transmembrane region" description="Helical" evidence="8">
    <location>
        <begin position="33"/>
        <end position="56"/>
    </location>
</feature>
<keyword evidence="5 7" id="KW-0862">Zinc</keyword>
<dbReference type="Gene3D" id="3.40.390.10">
    <property type="entry name" value="Collagenase (Catalytic Domain)"/>
    <property type="match status" value="1"/>
</dbReference>
<dbReference type="EMBL" id="AGZI01000009">
    <property type="protein sequence ID" value="EKU83799.1"/>
    <property type="molecule type" value="Genomic_DNA"/>
</dbReference>
<comment type="similarity">
    <text evidence="1 7">Belongs to the peptidase M3 family.</text>
</comment>
<dbReference type="FunFam" id="3.40.390.10:FF:000009">
    <property type="entry name" value="Oligopeptidase A"/>
    <property type="match status" value="1"/>
</dbReference>
<evidence type="ECO:0000313" key="11">
    <source>
        <dbReference type="Proteomes" id="UP000009874"/>
    </source>
</evidence>
<keyword evidence="8" id="KW-0812">Transmembrane</keyword>
<proteinExistence type="inferred from homology"/>
<keyword evidence="4 7" id="KW-0378">Hydrolase</keyword>
<dbReference type="Gene3D" id="1.10.1370.40">
    <property type="match status" value="1"/>
</dbReference>
<organism evidence="10 11">
    <name type="scientific">Massilia timonae CCUG 45783</name>
    <dbReference type="NCBI Taxonomy" id="883126"/>
    <lineage>
        <taxon>Bacteria</taxon>
        <taxon>Pseudomonadati</taxon>
        <taxon>Pseudomonadota</taxon>
        <taxon>Betaproteobacteria</taxon>
        <taxon>Burkholderiales</taxon>
        <taxon>Oxalobacteraceae</taxon>
        <taxon>Telluria group</taxon>
        <taxon>Massilia</taxon>
    </lineage>
</organism>
<comment type="cofactor">
    <cofactor evidence="7">
        <name>Zn(2+)</name>
        <dbReference type="ChEBI" id="CHEBI:29105"/>
    </cofactor>
    <text evidence="7">Binds 1 zinc ion.</text>
</comment>
<dbReference type="InterPro" id="IPR024077">
    <property type="entry name" value="Neurolysin/TOP_dom2"/>
</dbReference>
<keyword evidence="6 7" id="KW-0482">Metalloprotease</keyword>
<dbReference type="InterPro" id="IPR045090">
    <property type="entry name" value="Pept_M3A_M3B"/>
</dbReference>
<dbReference type="eggNOG" id="COG0339">
    <property type="taxonomic scope" value="Bacteria"/>
</dbReference>
<gene>
    <name evidence="10" type="ORF">HMPREF9710_00978</name>
</gene>
<dbReference type="InterPro" id="IPR024079">
    <property type="entry name" value="MetalloPept_cat_dom_sf"/>
</dbReference>
<dbReference type="STRING" id="47229.LO55_1586"/>
<dbReference type="InterPro" id="IPR034005">
    <property type="entry name" value="M3A_DCP"/>
</dbReference>
<dbReference type="Proteomes" id="UP000009874">
    <property type="component" value="Unassembled WGS sequence"/>
</dbReference>
<keyword evidence="3 7" id="KW-0479">Metal-binding</keyword>
<dbReference type="GO" id="GO:0046872">
    <property type="term" value="F:metal ion binding"/>
    <property type="evidence" value="ECO:0007669"/>
    <property type="project" value="UniProtKB-UniRule"/>
</dbReference>
<dbReference type="PANTHER" id="PTHR43660:SF1">
    <property type="entry name" value="DIPEPTIDYL CARBOXYPEPTIDASE"/>
    <property type="match status" value="1"/>
</dbReference>
<feature type="domain" description="Peptidase M3A/M3B catalytic" evidence="9">
    <location>
        <begin position="289"/>
        <end position="733"/>
    </location>
</feature>
<dbReference type="Gene3D" id="1.10.1370.10">
    <property type="entry name" value="Neurolysin, domain 3"/>
    <property type="match status" value="1"/>
</dbReference>
<dbReference type="HOGENOM" id="CLU_001805_4_0_4"/>
<keyword evidence="11" id="KW-1185">Reference proteome</keyword>
<evidence type="ECO:0000256" key="4">
    <source>
        <dbReference type="ARBA" id="ARBA00022801"/>
    </source>
</evidence>
<keyword evidence="8" id="KW-1133">Transmembrane helix</keyword>
<dbReference type="GO" id="GO:0005829">
    <property type="term" value="C:cytosol"/>
    <property type="evidence" value="ECO:0007669"/>
    <property type="project" value="UniProtKB-ARBA"/>
</dbReference>
<dbReference type="CDD" id="cd06456">
    <property type="entry name" value="M3A_DCP"/>
    <property type="match status" value="1"/>
</dbReference>
<evidence type="ECO:0000313" key="10">
    <source>
        <dbReference type="EMBL" id="EKU83799.1"/>
    </source>
</evidence>
<dbReference type="Pfam" id="PF01432">
    <property type="entry name" value="Peptidase_M3"/>
    <property type="match status" value="1"/>
</dbReference>
<dbReference type="SUPFAM" id="SSF55486">
    <property type="entry name" value="Metalloproteases ('zincins'), catalytic domain"/>
    <property type="match status" value="1"/>
</dbReference>
<dbReference type="GO" id="GO:0004180">
    <property type="term" value="F:carboxypeptidase activity"/>
    <property type="evidence" value="ECO:0007669"/>
    <property type="project" value="TreeGrafter"/>
</dbReference>
<evidence type="ECO:0000259" key="9">
    <source>
        <dbReference type="Pfam" id="PF01432"/>
    </source>
</evidence>
<sequence length="742" mass="81933">MQACYDLQRTAVELAPTAPSLVFAKDLMTRPQLLIIAASVALAHATAIAAPAAPALDASNPFAQPSSLPLNYPAFDKIKDAHFLPAFHAGMREELREVEAIAGDKAAPTFENTIVALERSGQLLARVVATFSNLQGANTNDTLDAVDREMSPKLAAHSDAIHLNPKLFARVKALHDKRDTLGLDAESVHLLERYYKEFVRAGANLSKADQAKLKKFNGEIASLQSDFQQRVLKGANAAALIVNTRAELAGMSDAQISAAADEAAKRGQKGKFAIPIVNTSSQPALSFLTSRATRERLMKASLERGTHGGQFDTTEQVLRLVKLRAERAVLLGYPNFAAYSQELETARNPAAVNKLLGDLAAPAVNNAKKEAAEIQKVIDKEGGKYQVAAWDWPMYQDKVRAATFNFDESQLRPYFELNRVLVDGVFFAATKEFGITFKQRTDLPVYNPDVTVYDIFDVDGKPLAIFIFDPYARGNKQGGAWMNEYVSQSHLLGHKPVIGNHLNIPKPPKGEPTLLTYDEVVTTFHEFGHALHGMFSNVKYPKFSGTNVPRDFVEYPSQVNEMWVTWPEVLANYAKHHQTGAPMPKDLLDKVVASKKFAQGYRTTEYLAAALLDQRWHQLTPSQIPTDVLSFEAKALQDAGVAYPPVPPRYRTGYFSHSMGGGYSAGYYAYLWSERLDAETVKWFTESGGLTRKNGDHFRKTLLSRGGTAEAMDLFRDFRGRDPEIGPLLERRGLVETKPSSN</sequence>
<evidence type="ECO:0000256" key="2">
    <source>
        <dbReference type="ARBA" id="ARBA00022670"/>
    </source>
</evidence>
<dbReference type="GO" id="GO:0006508">
    <property type="term" value="P:proteolysis"/>
    <property type="evidence" value="ECO:0007669"/>
    <property type="project" value="UniProtKB-KW"/>
</dbReference>
<keyword evidence="8" id="KW-0472">Membrane</keyword>